<reference evidence="3" key="1">
    <citation type="submission" date="2016-10" db="EMBL/GenBank/DDBJ databases">
        <authorList>
            <person name="Varghese N."/>
            <person name="Submissions S."/>
        </authorList>
    </citation>
    <scope>NUCLEOTIDE SEQUENCE [LARGE SCALE GENOMIC DNA]</scope>
    <source>
        <strain evidence="3">DSM 22530</strain>
    </source>
</reference>
<accession>A0A1I1U845</accession>
<dbReference type="STRING" id="640948.SAMN05216238_10320"/>
<feature type="transmembrane region" description="Helical" evidence="1">
    <location>
        <begin position="115"/>
        <end position="134"/>
    </location>
</feature>
<feature type="transmembrane region" description="Helical" evidence="1">
    <location>
        <begin position="82"/>
        <end position="103"/>
    </location>
</feature>
<dbReference type="EMBL" id="FOMR01000003">
    <property type="protein sequence ID" value="SFD65748.1"/>
    <property type="molecule type" value="Genomic_DNA"/>
</dbReference>
<dbReference type="RefSeq" id="WP_090082176.1">
    <property type="nucleotide sequence ID" value="NZ_FOMR01000003.1"/>
</dbReference>
<organism evidence="2 3">
    <name type="scientific">Lentibacillus persicus</name>
    <dbReference type="NCBI Taxonomy" id="640948"/>
    <lineage>
        <taxon>Bacteria</taxon>
        <taxon>Bacillati</taxon>
        <taxon>Bacillota</taxon>
        <taxon>Bacilli</taxon>
        <taxon>Bacillales</taxon>
        <taxon>Bacillaceae</taxon>
        <taxon>Lentibacillus</taxon>
    </lineage>
</organism>
<sequence>MKLFMRLLITGILAGVVLGILLKSVELLTEKHVYTLLLNVDYIPWLSNSPMSEVQEFALHIIVSVCIVSALYFVLRRARAPISLFVLGAVIIGGLYFPLTMLSHRTPDVTDAGALVYWLLAHAGYGFAAAIMIFSGKTGD</sequence>
<feature type="transmembrane region" description="Helical" evidence="1">
    <location>
        <begin position="57"/>
        <end position="75"/>
    </location>
</feature>
<evidence type="ECO:0000256" key="1">
    <source>
        <dbReference type="SAM" id="Phobius"/>
    </source>
</evidence>
<keyword evidence="1" id="KW-0472">Membrane</keyword>
<evidence type="ECO:0000313" key="2">
    <source>
        <dbReference type="EMBL" id="SFD65748.1"/>
    </source>
</evidence>
<evidence type="ECO:0000313" key="3">
    <source>
        <dbReference type="Proteomes" id="UP000199474"/>
    </source>
</evidence>
<dbReference type="OrthoDB" id="1443299at2"/>
<keyword evidence="1" id="KW-1133">Transmembrane helix</keyword>
<name>A0A1I1U845_9BACI</name>
<keyword evidence="3" id="KW-1185">Reference proteome</keyword>
<proteinExistence type="predicted"/>
<keyword evidence="1" id="KW-0812">Transmembrane</keyword>
<gene>
    <name evidence="2" type="ORF">SAMN05216238_10320</name>
</gene>
<dbReference type="AlphaFoldDB" id="A0A1I1U845"/>
<dbReference type="Proteomes" id="UP000199474">
    <property type="component" value="Unassembled WGS sequence"/>
</dbReference>
<protein>
    <submittedName>
        <fullName evidence="2">Uncharacterized protein</fullName>
    </submittedName>
</protein>